<name>A0A1G5KA10_9BACL</name>
<dbReference type="EMBL" id="FMVM01000014">
    <property type="protein sequence ID" value="SCY97274.1"/>
    <property type="molecule type" value="Genomic_DNA"/>
</dbReference>
<dbReference type="Proteomes" id="UP000198538">
    <property type="component" value="Unassembled WGS sequence"/>
</dbReference>
<reference evidence="3" key="1">
    <citation type="submission" date="2016-10" db="EMBL/GenBank/DDBJ databases">
        <authorList>
            <person name="Varghese N."/>
            <person name="Submissions S."/>
        </authorList>
    </citation>
    <scope>NUCLEOTIDE SEQUENCE [LARGE SCALE GENOMIC DNA]</scope>
    <source>
        <strain evidence="3">BL9</strain>
    </source>
</reference>
<keyword evidence="2" id="KW-0489">Methyltransferase</keyword>
<dbReference type="InterPro" id="IPR029063">
    <property type="entry name" value="SAM-dependent_MTases_sf"/>
</dbReference>
<keyword evidence="2" id="KW-0808">Transferase</keyword>
<dbReference type="InterPro" id="IPR052939">
    <property type="entry name" value="23S_rRNA_MeTrnsfrase_RlmA"/>
</dbReference>
<gene>
    <name evidence="2" type="ORF">SAMN05720606_1147</name>
</gene>
<dbReference type="GO" id="GO:0008168">
    <property type="term" value="F:methyltransferase activity"/>
    <property type="evidence" value="ECO:0007669"/>
    <property type="project" value="UniProtKB-KW"/>
</dbReference>
<sequence length="251" mass="28774">MKKQWDYNTFYERVGQQNGWDFSTMKVISEPTDWDFYDEVTRCTQTSDLLLDIGTGGGEAVLAIAEHAHLLVGIDLAHGMIETAQRNLKRTKKCSNVRFTQMDADNLQFPKSFFNIVSCRHSAFSASEVYNVLAEDGVFLTQQVSEHDKLNVKQAFGRGQHLGIEPGTLLEKYKQELQHAGFQHIEVREYNVTEYYATPEDLLFLLTHTPIVPQFGELASDLDIFEQFVQDHRDEKGIRTNSARFMITARK</sequence>
<dbReference type="RefSeq" id="WP_090923104.1">
    <property type="nucleotide sequence ID" value="NZ_FMVM01000014.1"/>
</dbReference>
<keyword evidence="3" id="KW-1185">Reference proteome</keyword>
<dbReference type="CDD" id="cd02440">
    <property type="entry name" value="AdoMet_MTases"/>
    <property type="match status" value="1"/>
</dbReference>
<dbReference type="Pfam" id="PF13649">
    <property type="entry name" value="Methyltransf_25"/>
    <property type="match status" value="1"/>
</dbReference>
<evidence type="ECO:0000259" key="1">
    <source>
        <dbReference type="Pfam" id="PF13649"/>
    </source>
</evidence>
<dbReference type="SUPFAM" id="SSF53335">
    <property type="entry name" value="S-adenosyl-L-methionine-dependent methyltransferases"/>
    <property type="match status" value="1"/>
</dbReference>
<dbReference type="PANTHER" id="PTHR43460:SF1">
    <property type="entry name" value="METHYLTRANSFERASE TYPE 11 DOMAIN-CONTAINING PROTEIN"/>
    <property type="match status" value="1"/>
</dbReference>
<evidence type="ECO:0000313" key="2">
    <source>
        <dbReference type="EMBL" id="SCY97274.1"/>
    </source>
</evidence>
<dbReference type="STRING" id="582692.SAMN05720606_1147"/>
<evidence type="ECO:0000313" key="3">
    <source>
        <dbReference type="Proteomes" id="UP000198538"/>
    </source>
</evidence>
<dbReference type="PANTHER" id="PTHR43460">
    <property type="entry name" value="METHYLTRANSFERASE"/>
    <property type="match status" value="1"/>
</dbReference>
<dbReference type="GO" id="GO:0032259">
    <property type="term" value="P:methylation"/>
    <property type="evidence" value="ECO:0007669"/>
    <property type="project" value="UniProtKB-KW"/>
</dbReference>
<dbReference type="InterPro" id="IPR041698">
    <property type="entry name" value="Methyltransf_25"/>
</dbReference>
<dbReference type="AlphaFoldDB" id="A0A1G5KA10"/>
<protein>
    <submittedName>
        <fullName evidence="2">Methyltransferase domain-containing protein</fullName>
    </submittedName>
</protein>
<organism evidence="2 3">
    <name type="scientific">Paenibacillus polysaccharolyticus</name>
    <dbReference type="NCBI Taxonomy" id="582692"/>
    <lineage>
        <taxon>Bacteria</taxon>
        <taxon>Bacillati</taxon>
        <taxon>Bacillota</taxon>
        <taxon>Bacilli</taxon>
        <taxon>Bacillales</taxon>
        <taxon>Paenibacillaceae</taxon>
        <taxon>Paenibacillus</taxon>
    </lineage>
</organism>
<dbReference type="Gene3D" id="3.40.50.150">
    <property type="entry name" value="Vaccinia Virus protein VP39"/>
    <property type="match status" value="1"/>
</dbReference>
<accession>A0A1G5KA10</accession>
<proteinExistence type="predicted"/>
<feature type="domain" description="Methyltransferase" evidence="1">
    <location>
        <begin position="51"/>
        <end position="133"/>
    </location>
</feature>